<dbReference type="RefSeq" id="WP_345676129.1">
    <property type="nucleotide sequence ID" value="NZ_BAABHS010000010.1"/>
</dbReference>
<evidence type="ECO:0000313" key="2">
    <source>
        <dbReference type="Proteomes" id="UP001500466"/>
    </source>
</evidence>
<accession>A0ABP9H9Y4</accession>
<dbReference type="Proteomes" id="UP001500466">
    <property type="component" value="Unassembled WGS sequence"/>
</dbReference>
<dbReference type="EMBL" id="BAABHS010000010">
    <property type="protein sequence ID" value="GAA4965181.1"/>
    <property type="molecule type" value="Genomic_DNA"/>
</dbReference>
<dbReference type="InterPro" id="IPR046560">
    <property type="entry name" value="DUF6714"/>
</dbReference>
<organism evidence="1 2">
    <name type="scientific">Yinghuangia aomiensis</name>
    <dbReference type="NCBI Taxonomy" id="676205"/>
    <lineage>
        <taxon>Bacteria</taxon>
        <taxon>Bacillati</taxon>
        <taxon>Actinomycetota</taxon>
        <taxon>Actinomycetes</taxon>
        <taxon>Kitasatosporales</taxon>
        <taxon>Streptomycetaceae</taxon>
        <taxon>Yinghuangia</taxon>
    </lineage>
</organism>
<comment type="caution">
    <text evidence="1">The sequence shown here is derived from an EMBL/GenBank/DDBJ whole genome shotgun (WGS) entry which is preliminary data.</text>
</comment>
<gene>
    <name evidence="1" type="ORF">GCM10023205_31840</name>
</gene>
<dbReference type="Pfam" id="PF20461">
    <property type="entry name" value="DUF6714"/>
    <property type="match status" value="1"/>
</dbReference>
<protein>
    <submittedName>
        <fullName evidence="1">Uncharacterized protein</fullName>
    </submittedName>
</protein>
<proteinExistence type="predicted"/>
<evidence type="ECO:0000313" key="1">
    <source>
        <dbReference type="EMBL" id="GAA4965181.1"/>
    </source>
</evidence>
<reference evidence="2" key="1">
    <citation type="journal article" date="2019" name="Int. J. Syst. Evol. Microbiol.">
        <title>The Global Catalogue of Microorganisms (GCM) 10K type strain sequencing project: providing services to taxonomists for standard genome sequencing and annotation.</title>
        <authorList>
            <consortium name="The Broad Institute Genomics Platform"/>
            <consortium name="The Broad Institute Genome Sequencing Center for Infectious Disease"/>
            <person name="Wu L."/>
            <person name="Ma J."/>
        </authorList>
    </citation>
    <scope>NUCLEOTIDE SEQUENCE [LARGE SCALE GENOMIC DNA]</scope>
    <source>
        <strain evidence="2">JCM 17986</strain>
    </source>
</reference>
<keyword evidence="2" id="KW-1185">Reference proteome</keyword>
<sequence length="188" mass="21014">MTEDDQSAADAEELAELHERAIIWDRVRAAFSWRVRPVGRLTDVCSPIAHDVSGTLSGKAWWEVGPRELQRIRIDINTLRPDAFWYYFRSFAYDSLVVEGTSDDVGGWMVSALRPPGQRPSSGFDAKVAALTEEERRCVRHFVDWYVGQNTLTAPDALLAFWARPEGLTTDARERSGESEAEAGGAVV</sequence>
<name>A0ABP9H9Y4_9ACTN</name>